<evidence type="ECO:0000313" key="1">
    <source>
        <dbReference type="EMBL" id="KAJ8670788.1"/>
    </source>
</evidence>
<protein>
    <submittedName>
        <fullName evidence="1">Uncharacterized protein</fullName>
    </submittedName>
</protein>
<gene>
    <name evidence="1" type="ORF">QAD02_002047</name>
</gene>
<sequence length="437" mass="49544">MTSSFGCQVSENLLQVYLDEYPETPWDALKYLIAGICYGGHVTDDWDRRLLLTYVEDYMNDSLLNVNLYRLSSLATYHVPRDGSLESYRDHVSALPMTDRPEAFGQHPNADITSLIIETRMTFETLASMQPQQTGGSAHEPGGDAEDDAAMSVEDRVMQLAQEIEARLPKEMDYERTERMMPRGQRSPLEVILLQEMQRYNELLRRCRTSLEQLCRAIRGLVLMSPELEDIFACVHEGRVPASWSRAYPSLKPLGSWTRELAKRVEHFSRWAESARPPAAFWLAAFTFPTGFLTAVLQTAARRSGLSVDSLSWEFLVLQQPQQRPDDELANLRPPEDGVYIRSMYLEGAGWDKKLGCLVDPAPMQLVYNMPVIHFKPAEQTRKKTKGMYSCPCYYYPQRSGDEGRPAFVVTVDLNAGAESAAFWTKRGTALLLSLST</sequence>
<evidence type="ECO:0000313" key="2">
    <source>
        <dbReference type="Proteomes" id="UP001239111"/>
    </source>
</evidence>
<reference evidence="1" key="1">
    <citation type="submission" date="2023-04" db="EMBL/GenBank/DDBJ databases">
        <title>A chromosome-level genome assembly of the parasitoid wasp Eretmocerus hayati.</title>
        <authorList>
            <person name="Zhong Y."/>
            <person name="Liu S."/>
            <person name="Liu Y."/>
        </authorList>
    </citation>
    <scope>NUCLEOTIDE SEQUENCE</scope>
    <source>
        <strain evidence="1">ZJU_SS_LIU_2023</strain>
    </source>
</reference>
<proteinExistence type="predicted"/>
<comment type="caution">
    <text evidence="1">The sequence shown here is derived from an EMBL/GenBank/DDBJ whole genome shotgun (WGS) entry which is preliminary data.</text>
</comment>
<keyword evidence="2" id="KW-1185">Reference proteome</keyword>
<accession>A0ACC2NJ04</accession>
<dbReference type="EMBL" id="CM056743">
    <property type="protein sequence ID" value="KAJ8670788.1"/>
    <property type="molecule type" value="Genomic_DNA"/>
</dbReference>
<name>A0ACC2NJ04_9HYME</name>
<organism evidence="1 2">
    <name type="scientific">Eretmocerus hayati</name>
    <dbReference type="NCBI Taxonomy" id="131215"/>
    <lineage>
        <taxon>Eukaryota</taxon>
        <taxon>Metazoa</taxon>
        <taxon>Ecdysozoa</taxon>
        <taxon>Arthropoda</taxon>
        <taxon>Hexapoda</taxon>
        <taxon>Insecta</taxon>
        <taxon>Pterygota</taxon>
        <taxon>Neoptera</taxon>
        <taxon>Endopterygota</taxon>
        <taxon>Hymenoptera</taxon>
        <taxon>Apocrita</taxon>
        <taxon>Proctotrupomorpha</taxon>
        <taxon>Chalcidoidea</taxon>
        <taxon>Aphelinidae</taxon>
        <taxon>Aphelininae</taxon>
        <taxon>Eretmocerus</taxon>
    </lineage>
</organism>
<dbReference type="Proteomes" id="UP001239111">
    <property type="component" value="Chromosome 3"/>
</dbReference>